<feature type="transmembrane region" description="Helical" evidence="2">
    <location>
        <begin position="159"/>
        <end position="179"/>
    </location>
</feature>
<feature type="transmembrane region" description="Helical" evidence="2">
    <location>
        <begin position="304"/>
        <end position="322"/>
    </location>
</feature>
<organism evidence="3 4">
    <name type="scientific">Novosphingobium aureum</name>
    <dbReference type="NCBI Taxonomy" id="2792964"/>
    <lineage>
        <taxon>Bacteria</taxon>
        <taxon>Pseudomonadati</taxon>
        <taxon>Pseudomonadota</taxon>
        <taxon>Alphaproteobacteria</taxon>
        <taxon>Sphingomonadales</taxon>
        <taxon>Sphingomonadaceae</taxon>
        <taxon>Novosphingobium</taxon>
    </lineage>
</organism>
<comment type="caution">
    <text evidence="3">The sequence shown here is derived from an EMBL/GenBank/DDBJ whole genome shotgun (WGS) entry which is preliminary data.</text>
</comment>
<keyword evidence="2" id="KW-0472">Membrane</keyword>
<dbReference type="GO" id="GO:0015293">
    <property type="term" value="F:symporter activity"/>
    <property type="evidence" value="ECO:0007669"/>
    <property type="project" value="InterPro"/>
</dbReference>
<dbReference type="InterPro" id="IPR039672">
    <property type="entry name" value="MFS_2"/>
</dbReference>
<evidence type="ECO:0000313" key="4">
    <source>
        <dbReference type="Proteomes" id="UP000617634"/>
    </source>
</evidence>
<dbReference type="GO" id="GO:0008643">
    <property type="term" value="P:carbohydrate transport"/>
    <property type="evidence" value="ECO:0007669"/>
    <property type="project" value="InterPro"/>
</dbReference>
<keyword evidence="4" id="KW-1185">Reference proteome</keyword>
<proteinExistence type="inferred from homology"/>
<dbReference type="Pfam" id="PF13347">
    <property type="entry name" value="MFS_2"/>
    <property type="match status" value="1"/>
</dbReference>
<dbReference type="EMBL" id="JADZGI010000001">
    <property type="protein sequence ID" value="MBH0113337.1"/>
    <property type="molecule type" value="Genomic_DNA"/>
</dbReference>
<dbReference type="GO" id="GO:0005886">
    <property type="term" value="C:plasma membrane"/>
    <property type="evidence" value="ECO:0007669"/>
    <property type="project" value="TreeGrafter"/>
</dbReference>
<sequence length="457" mass="48228">MSDTSSGLPARLATSTKAGFGLGQVAGQLFRDAPSLLLMFYLTNVMGIAPAIAGTAIFVPKVVFGAIFDLWIGVASDRMASRFPRRRWLLVGGIAAPFAMLGVFAVPEAAIGFQVAWVFVTFSAYMAVYSTFSVPYLAQFAEMSSDPVERTELMGWKHGFTGLGVLMSSSVAPMAINALGTDRNAHLLTMGSIGVLCFTCLFVAWRFASRIPEPAQVAKAFALRDLPRAFADRRFAVLCLSAVIMTVAAGISYASFPFFVKYAMAREEPLHDIGVMSAIMAFAVMAGSPLWVMISKRLGKKRTYVAAAAGHGLVTLVWGYLPDAPIEVAYLLAALMAACNAGWGTIVLSLLSDAIAGARLDYGENRAGSYAAIWSIIEKAGIALGGTLVVGAILSSFGFDSAAAKAGLPQSSAALAGIIVSYSTIPGVAKLIAAAIIWRFVHERPADAPNNADIIHA</sequence>
<gene>
    <name evidence="3" type="ORF">I5E68_10300</name>
</gene>
<protein>
    <submittedName>
        <fullName evidence="3">MFS transporter</fullName>
    </submittedName>
</protein>
<feature type="transmembrane region" description="Helical" evidence="2">
    <location>
        <begin position="113"/>
        <end position="138"/>
    </location>
</feature>
<dbReference type="PANTHER" id="PTHR11328">
    <property type="entry name" value="MAJOR FACILITATOR SUPERFAMILY DOMAIN-CONTAINING PROTEIN"/>
    <property type="match status" value="1"/>
</dbReference>
<feature type="transmembrane region" description="Helical" evidence="2">
    <location>
        <begin position="273"/>
        <end position="292"/>
    </location>
</feature>
<dbReference type="RefSeq" id="WP_197163499.1">
    <property type="nucleotide sequence ID" value="NZ_JADZGI010000001.1"/>
</dbReference>
<keyword evidence="2" id="KW-0812">Transmembrane</keyword>
<accession>A0A931HC54</accession>
<comment type="similarity">
    <text evidence="1">Belongs to the sodium:galactoside symporter (TC 2.A.2) family.</text>
</comment>
<feature type="transmembrane region" description="Helical" evidence="2">
    <location>
        <begin position="372"/>
        <end position="394"/>
    </location>
</feature>
<dbReference type="Proteomes" id="UP000617634">
    <property type="component" value="Unassembled WGS sequence"/>
</dbReference>
<name>A0A931HC54_9SPHN</name>
<feature type="transmembrane region" description="Helical" evidence="2">
    <location>
        <begin position="38"/>
        <end position="68"/>
    </location>
</feature>
<feature type="transmembrane region" description="Helical" evidence="2">
    <location>
        <begin position="328"/>
        <end position="351"/>
    </location>
</feature>
<dbReference type="AlphaFoldDB" id="A0A931HC54"/>
<evidence type="ECO:0000256" key="2">
    <source>
        <dbReference type="SAM" id="Phobius"/>
    </source>
</evidence>
<feature type="transmembrane region" description="Helical" evidence="2">
    <location>
        <begin position="185"/>
        <end position="205"/>
    </location>
</feature>
<feature type="transmembrane region" description="Helical" evidence="2">
    <location>
        <begin position="414"/>
        <end position="438"/>
    </location>
</feature>
<dbReference type="PANTHER" id="PTHR11328:SF24">
    <property type="entry name" value="MAJOR FACILITATOR SUPERFAMILY (MFS) PROFILE DOMAIN-CONTAINING PROTEIN"/>
    <property type="match status" value="1"/>
</dbReference>
<dbReference type="Gene3D" id="1.20.1250.20">
    <property type="entry name" value="MFS general substrate transporter like domains"/>
    <property type="match status" value="2"/>
</dbReference>
<reference evidence="3" key="1">
    <citation type="submission" date="2020-11" db="EMBL/GenBank/DDBJ databases">
        <title>Novosphingobium aureum sp. nov., a marine bacterium isolated from sediment of a salt flat.</title>
        <authorList>
            <person name="Yoo Y."/>
            <person name="Kim J.-J."/>
        </authorList>
    </citation>
    <scope>NUCLEOTIDE SEQUENCE</scope>
    <source>
        <strain evidence="3">YJ-S2-02</strain>
    </source>
</reference>
<dbReference type="SUPFAM" id="SSF103473">
    <property type="entry name" value="MFS general substrate transporter"/>
    <property type="match status" value="1"/>
</dbReference>
<feature type="transmembrane region" description="Helical" evidence="2">
    <location>
        <begin position="88"/>
        <end position="107"/>
    </location>
</feature>
<evidence type="ECO:0000256" key="1">
    <source>
        <dbReference type="ARBA" id="ARBA00009617"/>
    </source>
</evidence>
<feature type="transmembrane region" description="Helical" evidence="2">
    <location>
        <begin position="235"/>
        <end position="253"/>
    </location>
</feature>
<evidence type="ECO:0000313" key="3">
    <source>
        <dbReference type="EMBL" id="MBH0113337.1"/>
    </source>
</evidence>
<keyword evidence="2" id="KW-1133">Transmembrane helix</keyword>
<dbReference type="InterPro" id="IPR036259">
    <property type="entry name" value="MFS_trans_sf"/>
</dbReference>